<evidence type="ECO:0000259" key="1">
    <source>
        <dbReference type="PROSITE" id="PS50003"/>
    </source>
</evidence>
<dbReference type="OrthoDB" id="3251098at2759"/>
<dbReference type="Proteomes" id="UP000054248">
    <property type="component" value="Unassembled WGS sequence"/>
</dbReference>
<reference evidence="3" key="2">
    <citation type="submission" date="2015-01" db="EMBL/GenBank/DDBJ databases">
        <title>Evolutionary Origins and Diversification of the Mycorrhizal Mutualists.</title>
        <authorList>
            <consortium name="DOE Joint Genome Institute"/>
            <consortium name="Mycorrhizal Genomics Consortium"/>
            <person name="Kohler A."/>
            <person name="Kuo A."/>
            <person name="Nagy L.G."/>
            <person name="Floudas D."/>
            <person name="Copeland A."/>
            <person name="Barry K.W."/>
            <person name="Cichocki N."/>
            <person name="Veneault-Fourrey C."/>
            <person name="LaButti K."/>
            <person name="Lindquist E.A."/>
            <person name="Lipzen A."/>
            <person name="Lundell T."/>
            <person name="Morin E."/>
            <person name="Murat C."/>
            <person name="Riley R."/>
            <person name="Ohm R."/>
            <person name="Sun H."/>
            <person name="Tunlid A."/>
            <person name="Henrissat B."/>
            <person name="Grigoriev I.V."/>
            <person name="Hibbett D.S."/>
            <person name="Martin F."/>
        </authorList>
    </citation>
    <scope>NUCLEOTIDE SEQUENCE [LARGE SCALE GENOMIC DNA]</scope>
    <source>
        <strain evidence="3">MUT 4182</strain>
    </source>
</reference>
<evidence type="ECO:0000313" key="2">
    <source>
        <dbReference type="EMBL" id="KIO26597.1"/>
    </source>
</evidence>
<gene>
    <name evidence="2" type="ORF">M407DRAFT_200274</name>
</gene>
<dbReference type="HOGENOM" id="CLU_934453_0_0_1"/>
<organism evidence="2 3">
    <name type="scientific">Tulasnella calospora MUT 4182</name>
    <dbReference type="NCBI Taxonomy" id="1051891"/>
    <lineage>
        <taxon>Eukaryota</taxon>
        <taxon>Fungi</taxon>
        <taxon>Dikarya</taxon>
        <taxon>Basidiomycota</taxon>
        <taxon>Agaricomycotina</taxon>
        <taxon>Agaricomycetes</taxon>
        <taxon>Cantharellales</taxon>
        <taxon>Tulasnellaceae</taxon>
        <taxon>Tulasnella</taxon>
    </lineage>
</organism>
<accession>A0A0C3LYU5</accession>
<protein>
    <recommendedName>
        <fullName evidence="1">PH domain-containing protein</fullName>
    </recommendedName>
</protein>
<dbReference type="InterPro" id="IPR001849">
    <property type="entry name" value="PH_domain"/>
</dbReference>
<feature type="domain" description="PH" evidence="1">
    <location>
        <begin position="1"/>
        <end position="27"/>
    </location>
</feature>
<name>A0A0C3LYU5_9AGAM</name>
<dbReference type="AlphaFoldDB" id="A0A0C3LYU5"/>
<dbReference type="EMBL" id="KN823022">
    <property type="protein sequence ID" value="KIO26597.1"/>
    <property type="molecule type" value="Genomic_DNA"/>
</dbReference>
<keyword evidence="3" id="KW-1185">Reference proteome</keyword>
<reference evidence="2 3" key="1">
    <citation type="submission" date="2014-04" db="EMBL/GenBank/DDBJ databases">
        <authorList>
            <consortium name="DOE Joint Genome Institute"/>
            <person name="Kuo A."/>
            <person name="Girlanda M."/>
            <person name="Perotto S."/>
            <person name="Kohler A."/>
            <person name="Nagy L.G."/>
            <person name="Floudas D."/>
            <person name="Copeland A."/>
            <person name="Barry K.W."/>
            <person name="Cichocki N."/>
            <person name="Veneault-Fourrey C."/>
            <person name="LaButti K."/>
            <person name="Lindquist E.A."/>
            <person name="Lipzen A."/>
            <person name="Lundell T."/>
            <person name="Morin E."/>
            <person name="Murat C."/>
            <person name="Sun H."/>
            <person name="Tunlid A."/>
            <person name="Henrissat B."/>
            <person name="Grigoriev I.V."/>
            <person name="Hibbett D.S."/>
            <person name="Martin F."/>
            <person name="Nordberg H.P."/>
            <person name="Cantor M.N."/>
            <person name="Hua S.X."/>
        </authorList>
    </citation>
    <scope>NUCLEOTIDE SEQUENCE [LARGE SCALE GENOMIC DNA]</scope>
    <source>
        <strain evidence="2 3">MUT 4182</strain>
    </source>
</reference>
<proteinExistence type="predicted"/>
<evidence type="ECO:0000313" key="3">
    <source>
        <dbReference type="Proteomes" id="UP000054248"/>
    </source>
</evidence>
<dbReference type="PROSITE" id="PS50003">
    <property type="entry name" value="PH_DOMAIN"/>
    <property type="match status" value="1"/>
</dbReference>
<sequence length="281" mass="30415">MLDELVLTGKDGTECEDWIQSIQKTAFAQGKTSDKAWVAALASTRIRGRALKWYSQQSDDVTSDWTKLRAAVLDEYCAEAPGLSAPNHYSIPTPPAAPLPDLGQGTLYRNGYVKVRWKGSSWLSKTTRTEYLYANYQTGTISIGPEPNCHGRLAFRLGLNEVSNGISLVTPAAFKEFKACLAWLSYPAIETETNSTDDAPYRCAMLVLGKPSGAVSSPLIAAAVLADGLISVSACYTGSSFTPLRALINTTGIFFTATPDRYRSVVGGPWRAVELVFDPIA</sequence>